<reference evidence="2 3" key="1">
    <citation type="journal article" date="2008" name="Nat. Biotechnol.">
        <title>Genome sequencing and analysis of the filamentous fungus Penicillium chrysogenum.</title>
        <authorList>
            <person name="van den Berg M.A."/>
            <person name="Albang R."/>
            <person name="Albermann K."/>
            <person name="Badger J.H."/>
            <person name="Daran J.-M."/>
            <person name="Driessen A.J.M."/>
            <person name="Garcia-Estrada C."/>
            <person name="Fedorova N.D."/>
            <person name="Harris D.M."/>
            <person name="Heijne W.H.M."/>
            <person name="Joardar V.S."/>
            <person name="Kiel J.A.K.W."/>
            <person name="Kovalchuk A."/>
            <person name="Martin J.F."/>
            <person name="Nierman W.C."/>
            <person name="Nijland J.G."/>
            <person name="Pronk J.T."/>
            <person name="Roubos J.A."/>
            <person name="van der Klei I.J."/>
            <person name="van Peij N.N.M.E."/>
            <person name="Veenhuis M."/>
            <person name="von Doehren H."/>
            <person name="Wagner C."/>
            <person name="Wortman J.R."/>
            <person name="Bovenberg R.A.L."/>
        </authorList>
    </citation>
    <scope>NUCLEOTIDE SEQUENCE [LARGE SCALE GENOMIC DNA]</scope>
    <source>
        <strain evidence="3">ATCC 28089 / DSM 1075 / NRRL 1951 / Wisconsin 54-1255</strain>
    </source>
</reference>
<evidence type="ECO:0000313" key="3">
    <source>
        <dbReference type="Proteomes" id="UP000000724"/>
    </source>
</evidence>
<name>B6HPJ4_PENRW</name>
<keyword evidence="3" id="KW-1185">Reference proteome</keyword>
<feature type="transmembrane region" description="Helical" evidence="1">
    <location>
        <begin position="7"/>
        <end position="25"/>
    </location>
</feature>
<keyword evidence="1" id="KW-0472">Membrane</keyword>
<dbReference type="VEuPathDB" id="FungiDB:PCH_Pc22g00800"/>
<keyword evidence="1" id="KW-0812">Transmembrane</keyword>
<dbReference type="AlphaFoldDB" id="B6HPJ4"/>
<sequence length="162" mass="19130">MTLTFQRLAIIILYTYITAYQYWLWEWLGFPQTLTQLEHPCPLEPDIIIQNSQFAKTPMHKNLPRYNTIGRACFEQASGSDTFHGRLASAERGWKNANRIWNQRWYLGTICHRAISHVVNFARSNLDSQVEHKFYDRTHDKLLDSWTFRCGEECVAFDEVLV</sequence>
<dbReference type="HOGENOM" id="CLU_1635957_0_0_1"/>
<accession>B6HPJ4</accession>
<dbReference type="EMBL" id="AM920437">
    <property type="protein sequence ID" value="CAP97368.1"/>
    <property type="molecule type" value="Genomic_DNA"/>
</dbReference>
<proteinExistence type="predicted"/>
<evidence type="ECO:0000313" key="2">
    <source>
        <dbReference type="EMBL" id="CAP97368.1"/>
    </source>
</evidence>
<keyword evidence="1" id="KW-1133">Transmembrane helix</keyword>
<evidence type="ECO:0000256" key="1">
    <source>
        <dbReference type="SAM" id="Phobius"/>
    </source>
</evidence>
<organism evidence="2 3">
    <name type="scientific">Penicillium rubens (strain ATCC 28089 / DSM 1075 / NRRL 1951 / Wisconsin 54-1255)</name>
    <name type="common">Penicillium chrysogenum</name>
    <dbReference type="NCBI Taxonomy" id="500485"/>
    <lineage>
        <taxon>Eukaryota</taxon>
        <taxon>Fungi</taxon>
        <taxon>Dikarya</taxon>
        <taxon>Ascomycota</taxon>
        <taxon>Pezizomycotina</taxon>
        <taxon>Eurotiomycetes</taxon>
        <taxon>Eurotiomycetidae</taxon>
        <taxon>Eurotiales</taxon>
        <taxon>Aspergillaceae</taxon>
        <taxon>Penicillium</taxon>
        <taxon>Penicillium chrysogenum species complex</taxon>
    </lineage>
</organism>
<protein>
    <submittedName>
        <fullName evidence="2">Uncharacterized protein</fullName>
    </submittedName>
</protein>
<gene>
    <name evidence="2" type="ORF">Pc22g00800</name>
    <name evidence="2" type="ORF">PCH_Pc22g00800</name>
</gene>
<dbReference type="Proteomes" id="UP000000724">
    <property type="component" value="Contig Pc00c22"/>
</dbReference>